<dbReference type="AlphaFoldDB" id="A0AAV4CAU8"/>
<evidence type="ECO:0000313" key="2">
    <source>
        <dbReference type="Proteomes" id="UP000735302"/>
    </source>
</evidence>
<proteinExistence type="predicted"/>
<dbReference type="Proteomes" id="UP000735302">
    <property type="component" value="Unassembled WGS sequence"/>
</dbReference>
<name>A0AAV4CAU8_9GAST</name>
<protein>
    <submittedName>
        <fullName evidence="1">Uncharacterized protein</fullName>
    </submittedName>
</protein>
<dbReference type="EMBL" id="BLXT01006082">
    <property type="protein sequence ID" value="GFO28790.1"/>
    <property type="molecule type" value="Genomic_DNA"/>
</dbReference>
<keyword evidence="2" id="KW-1185">Reference proteome</keyword>
<evidence type="ECO:0000313" key="1">
    <source>
        <dbReference type="EMBL" id="GFO28790.1"/>
    </source>
</evidence>
<reference evidence="1 2" key="1">
    <citation type="journal article" date="2021" name="Elife">
        <title>Chloroplast acquisition without the gene transfer in kleptoplastic sea slugs, Plakobranchus ocellatus.</title>
        <authorList>
            <person name="Maeda T."/>
            <person name="Takahashi S."/>
            <person name="Yoshida T."/>
            <person name="Shimamura S."/>
            <person name="Takaki Y."/>
            <person name="Nagai Y."/>
            <person name="Toyoda A."/>
            <person name="Suzuki Y."/>
            <person name="Arimoto A."/>
            <person name="Ishii H."/>
            <person name="Satoh N."/>
            <person name="Nishiyama T."/>
            <person name="Hasebe M."/>
            <person name="Maruyama T."/>
            <person name="Minagawa J."/>
            <person name="Obokata J."/>
            <person name="Shigenobu S."/>
        </authorList>
    </citation>
    <scope>NUCLEOTIDE SEQUENCE [LARGE SCALE GENOMIC DNA]</scope>
</reference>
<comment type="caution">
    <text evidence="1">The sequence shown here is derived from an EMBL/GenBank/DDBJ whole genome shotgun (WGS) entry which is preliminary data.</text>
</comment>
<gene>
    <name evidence="1" type="ORF">PoB_005529500</name>
</gene>
<accession>A0AAV4CAU8</accession>
<organism evidence="1 2">
    <name type="scientific">Plakobranchus ocellatus</name>
    <dbReference type="NCBI Taxonomy" id="259542"/>
    <lineage>
        <taxon>Eukaryota</taxon>
        <taxon>Metazoa</taxon>
        <taxon>Spiralia</taxon>
        <taxon>Lophotrochozoa</taxon>
        <taxon>Mollusca</taxon>
        <taxon>Gastropoda</taxon>
        <taxon>Heterobranchia</taxon>
        <taxon>Euthyneura</taxon>
        <taxon>Panpulmonata</taxon>
        <taxon>Sacoglossa</taxon>
        <taxon>Placobranchoidea</taxon>
        <taxon>Plakobranchidae</taxon>
        <taxon>Plakobranchus</taxon>
    </lineage>
</organism>
<sequence>MQGLVDAKKTARRGKKTASFEKTKCFVYRRSENPGRNMSLDYTARYVEAVSVWKIDAETVAEAVVDIYSGNGVERPWDAVHVRLHEGSLPPARDQAEGSLDVLTTNGANNYRINVKGKEKTFQTNLLKRYVKRGILCDETPMSGGFVPAASLAVVGEDDEGISCNGNGCEVLSELGGWAYKDTTKCVLGARTIDVLIIGLEKELSVFRMGK</sequence>